<feature type="compositionally biased region" description="Basic and acidic residues" evidence="5">
    <location>
        <begin position="309"/>
        <end position="323"/>
    </location>
</feature>
<reference evidence="7 8" key="1">
    <citation type="submission" date="2017-11" db="EMBL/GenBank/DDBJ databases">
        <title>Whole genome sequencing of cultured pathogen.</title>
        <authorList>
            <person name="Hoffmann M."/>
            <person name="Sanchez M."/>
            <person name="Timme R."/>
            <person name="Nudel K."/>
            <person name="Bry L."/>
        </authorList>
    </citation>
    <scope>NUCLEOTIDE SEQUENCE [LARGE SCALE GENOMIC DNA]</scope>
    <source>
        <strain evidence="7 8">216</strain>
    </source>
</reference>
<feature type="compositionally biased region" description="Basic and acidic residues" evidence="5">
    <location>
        <begin position="92"/>
        <end position="103"/>
    </location>
</feature>
<sequence length="482" mass="50142">MIKKGIRPAVKARRRGTSIAAAVLSVALVSPFIHAVSAPVAYAQTTTGTTTPDTTAGPNDLDTDGDGLTDDQEVNVTKTDPTNPDTDGDGLTDGREVNVHKTDPLQSDTDGDNIKDGDEVNGNNGNKDWDGDGKPDPTNPNDADSDGDDYNDDKEILQGTNPNDPNSKPSGKDSDGDGLTDEDETSGERNTGFGKKPTDPNNPDTDDDGVKDGQEILDGTDPNNSDTDYDGLIDGDEKAKGTDPKKADTDGDGIKDGDEVSGNNGNKDWDGDGNPDPTNPTKRDSDNDGVDDKTEIEKGTNPNDPNSKPSDEGETTKAPDWNDGKTSPGKKVELPNNGGAVQDGTTVEVKGPGKAEIDERGQLVVTPSDDAKPGDTITVTVKAKDGKVVDTVTVTVVKEKGDSSYGGSSNGDLGRFILAGLAVGLPLLFLIPGGLASQIKVPGLSPFIEQISSQLGKANIELLKQLGIYNPAIAKQLAGINA</sequence>
<dbReference type="Proteomes" id="UP000231994">
    <property type="component" value="Chromosome"/>
</dbReference>
<dbReference type="EMBL" id="CP024932">
    <property type="protein sequence ID" value="ATZ08739.1"/>
    <property type="molecule type" value="Genomic_DNA"/>
</dbReference>
<feature type="compositionally biased region" description="Acidic residues" evidence="5">
    <location>
        <begin position="61"/>
        <end position="73"/>
    </location>
</feature>
<name>A0ABC8CJP6_CORST</name>
<evidence type="ECO:0008006" key="9">
    <source>
        <dbReference type="Google" id="ProtNLM"/>
    </source>
</evidence>
<evidence type="ECO:0000256" key="2">
    <source>
        <dbReference type="ARBA" id="ARBA00022525"/>
    </source>
</evidence>
<feature type="compositionally biased region" description="Basic and acidic residues" evidence="5">
    <location>
        <begin position="235"/>
        <end position="258"/>
    </location>
</feature>
<feature type="region of interest" description="Disordered" evidence="5">
    <location>
        <begin position="46"/>
        <end position="347"/>
    </location>
</feature>
<feature type="compositionally biased region" description="Low complexity" evidence="5">
    <location>
        <begin position="46"/>
        <end position="55"/>
    </location>
</feature>
<dbReference type="AlphaFoldDB" id="A0ABC8CJP6"/>
<protein>
    <recommendedName>
        <fullName evidence="9">Cell surface protein</fullName>
    </recommendedName>
</protein>
<feature type="compositionally biased region" description="Polar residues" evidence="5">
    <location>
        <begin position="158"/>
        <end position="169"/>
    </location>
</feature>
<feature type="compositionally biased region" description="Acidic residues" evidence="5">
    <location>
        <begin position="176"/>
        <end position="185"/>
    </location>
</feature>
<evidence type="ECO:0000256" key="5">
    <source>
        <dbReference type="SAM" id="MobiDB-lite"/>
    </source>
</evidence>
<dbReference type="PANTHER" id="PTHR37467:SF1">
    <property type="entry name" value="EXPORTED CALCIUM-BINDING GLYCOPROTEIN"/>
    <property type="match status" value="1"/>
</dbReference>
<feature type="signal peptide" evidence="6">
    <location>
        <begin position="1"/>
        <end position="35"/>
    </location>
</feature>
<comment type="subcellular location">
    <subcellularLocation>
        <location evidence="1">Secreted</location>
    </subcellularLocation>
</comment>
<evidence type="ECO:0000256" key="6">
    <source>
        <dbReference type="SAM" id="SignalP"/>
    </source>
</evidence>
<dbReference type="InterPro" id="IPR053180">
    <property type="entry name" value="Ca-binding_acidic-repeat"/>
</dbReference>
<evidence type="ECO:0000256" key="3">
    <source>
        <dbReference type="ARBA" id="ARBA00022729"/>
    </source>
</evidence>
<keyword evidence="3 6" id="KW-0732">Signal</keyword>
<feature type="compositionally biased region" description="Low complexity" evidence="5">
    <location>
        <begin position="262"/>
        <end position="276"/>
    </location>
</feature>
<feature type="compositionally biased region" description="Basic and acidic residues" evidence="5">
    <location>
        <begin position="281"/>
        <end position="298"/>
    </location>
</feature>
<dbReference type="InterPro" id="IPR059100">
    <property type="entry name" value="TSP3_bac"/>
</dbReference>
<evidence type="ECO:0000313" key="8">
    <source>
        <dbReference type="Proteomes" id="UP000231994"/>
    </source>
</evidence>
<evidence type="ECO:0000256" key="4">
    <source>
        <dbReference type="ARBA" id="ARBA00022837"/>
    </source>
</evidence>
<dbReference type="Pfam" id="PF18884">
    <property type="entry name" value="TSP3_bac"/>
    <property type="match status" value="8"/>
</dbReference>
<organism evidence="7 8">
    <name type="scientific">Corynebacterium striatum</name>
    <dbReference type="NCBI Taxonomy" id="43770"/>
    <lineage>
        <taxon>Bacteria</taxon>
        <taxon>Bacillati</taxon>
        <taxon>Actinomycetota</taxon>
        <taxon>Actinomycetes</taxon>
        <taxon>Mycobacteriales</taxon>
        <taxon>Corynebacteriaceae</taxon>
        <taxon>Corynebacterium</taxon>
    </lineage>
</organism>
<keyword evidence="2" id="KW-0964">Secreted</keyword>
<dbReference type="RefSeq" id="WP_100619043.1">
    <property type="nucleotide sequence ID" value="NZ_CP024932.1"/>
</dbReference>
<feature type="compositionally biased region" description="Acidic residues" evidence="5">
    <location>
        <begin position="143"/>
        <end position="152"/>
    </location>
</feature>
<evidence type="ECO:0000256" key="1">
    <source>
        <dbReference type="ARBA" id="ARBA00004613"/>
    </source>
</evidence>
<gene>
    <name evidence="7" type="ORF">A9D01_08255</name>
</gene>
<keyword evidence="4" id="KW-0106">Calcium</keyword>
<feature type="chain" id="PRO_5044870289" description="Cell surface protein" evidence="6">
    <location>
        <begin position="36"/>
        <end position="482"/>
    </location>
</feature>
<evidence type="ECO:0000313" key="7">
    <source>
        <dbReference type="EMBL" id="ATZ08739.1"/>
    </source>
</evidence>
<dbReference type="PANTHER" id="PTHR37467">
    <property type="entry name" value="EXPORTED CALCIUM-BINDING GLYCOPROTEIN-RELATED"/>
    <property type="match status" value="1"/>
</dbReference>
<proteinExistence type="predicted"/>
<accession>A0ABC8CJP6</accession>